<sequence length="63" mass="7134">MSTEQPTRRHDEWTRGIRGTGQHTVDDVIVFHVTSGSGKHGVGSAEVFCDEAKFCNRRPYDDR</sequence>
<dbReference type="Proteomes" id="UP000828390">
    <property type="component" value="Unassembled WGS sequence"/>
</dbReference>
<evidence type="ECO:0000313" key="1">
    <source>
        <dbReference type="EMBL" id="KAH3809321.1"/>
    </source>
</evidence>
<reference evidence="1" key="1">
    <citation type="journal article" date="2019" name="bioRxiv">
        <title>The Genome of the Zebra Mussel, Dreissena polymorpha: A Resource for Invasive Species Research.</title>
        <authorList>
            <person name="McCartney M.A."/>
            <person name="Auch B."/>
            <person name="Kono T."/>
            <person name="Mallez S."/>
            <person name="Zhang Y."/>
            <person name="Obille A."/>
            <person name="Becker A."/>
            <person name="Abrahante J.E."/>
            <person name="Garbe J."/>
            <person name="Badalamenti J.P."/>
            <person name="Herman A."/>
            <person name="Mangelson H."/>
            <person name="Liachko I."/>
            <person name="Sullivan S."/>
            <person name="Sone E.D."/>
            <person name="Koren S."/>
            <person name="Silverstein K.A.T."/>
            <person name="Beckman K.B."/>
            <person name="Gohl D.M."/>
        </authorList>
    </citation>
    <scope>NUCLEOTIDE SEQUENCE</scope>
    <source>
        <strain evidence="1">Duluth1</strain>
        <tissue evidence="1">Whole animal</tissue>
    </source>
</reference>
<reference evidence="1" key="2">
    <citation type="submission" date="2020-11" db="EMBL/GenBank/DDBJ databases">
        <authorList>
            <person name="McCartney M.A."/>
            <person name="Auch B."/>
            <person name="Kono T."/>
            <person name="Mallez S."/>
            <person name="Becker A."/>
            <person name="Gohl D.M."/>
            <person name="Silverstein K.A.T."/>
            <person name="Koren S."/>
            <person name="Bechman K.B."/>
            <person name="Herman A."/>
            <person name="Abrahante J.E."/>
            <person name="Garbe J."/>
        </authorList>
    </citation>
    <scope>NUCLEOTIDE SEQUENCE</scope>
    <source>
        <strain evidence="1">Duluth1</strain>
        <tissue evidence="1">Whole animal</tissue>
    </source>
</reference>
<protein>
    <submittedName>
        <fullName evidence="1">Uncharacterized protein</fullName>
    </submittedName>
</protein>
<organism evidence="1 2">
    <name type="scientific">Dreissena polymorpha</name>
    <name type="common">Zebra mussel</name>
    <name type="synonym">Mytilus polymorpha</name>
    <dbReference type="NCBI Taxonomy" id="45954"/>
    <lineage>
        <taxon>Eukaryota</taxon>
        <taxon>Metazoa</taxon>
        <taxon>Spiralia</taxon>
        <taxon>Lophotrochozoa</taxon>
        <taxon>Mollusca</taxon>
        <taxon>Bivalvia</taxon>
        <taxon>Autobranchia</taxon>
        <taxon>Heteroconchia</taxon>
        <taxon>Euheterodonta</taxon>
        <taxon>Imparidentia</taxon>
        <taxon>Neoheterodontei</taxon>
        <taxon>Myida</taxon>
        <taxon>Dreissenoidea</taxon>
        <taxon>Dreissenidae</taxon>
        <taxon>Dreissena</taxon>
    </lineage>
</organism>
<keyword evidence="2" id="KW-1185">Reference proteome</keyword>
<proteinExistence type="predicted"/>
<name>A0A9D4G5Q2_DREPO</name>
<evidence type="ECO:0000313" key="2">
    <source>
        <dbReference type="Proteomes" id="UP000828390"/>
    </source>
</evidence>
<dbReference type="AlphaFoldDB" id="A0A9D4G5Q2"/>
<accession>A0A9D4G5Q2</accession>
<dbReference type="EMBL" id="JAIWYP010000006">
    <property type="protein sequence ID" value="KAH3809321.1"/>
    <property type="molecule type" value="Genomic_DNA"/>
</dbReference>
<gene>
    <name evidence="1" type="ORF">DPMN_137684</name>
</gene>
<comment type="caution">
    <text evidence="1">The sequence shown here is derived from an EMBL/GenBank/DDBJ whole genome shotgun (WGS) entry which is preliminary data.</text>
</comment>